<keyword evidence="6" id="KW-0915">Sodium</keyword>
<protein>
    <recommendedName>
        <fullName evidence="8">Transporter</fullName>
    </recommendedName>
</protein>
<gene>
    <name evidence="11" type="ORF">RRG08_059483</name>
</gene>
<evidence type="ECO:0000256" key="1">
    <source>
        <dbReference type="ARBA" id="ARBA00004141"/>
    </source>
</evidence>
<dbReference type="PANTHER" id="PTHR11616">
    <property type="entry name" value="SODIUM/CHLORIDE DEPENDENT TRANSPORTER"/>
    <property type="match status" value="1"/>
</dbReference>
<evidence type="ECO:0000256" key="9">
    <source>
        <dbReference type="SAM" id="MobiDB-lite"/>
    </source>
</evidence>
<evidence type="ECO:0000256" key="2">
    <source>
        <dbReference type="ARBA" id="ARBA00022448"/>
    </source>
</evidence>
<evidence type="ECO:0000313" key="11">
    <source>
        <dbReference type="EMBL" id="KAK3780840.1"/>
    </source>
</evidence>
<comment type="similarity">
    <text evidence="8">Belongs to the sodium:neurotransmitter symporter (SNF) (TC 2.A.22) family.</text>
</comment>
<feature type="binding site" evidence="6">
    <location>
        <position position="604"/>
    </location>
    <ligand>
        <name>Na(+)</name>
        <dbReference type="ChEBI" id="CHEBI:29101"/>
        <label>1</label>
    </ligand>
</feature>
<keyword evidence="7" id="KW-1015">Disulfide bond</keyword>
<sequence>MSGQFDFRGGNRNGLTRSPLGSSQNGKSSLDLDGSRATLDRSDTSLLKPPKGYNTFSDSELTLDRSHDVSMDLSHDVSRDLSHDVSRDLSHDVSRDLSHDMSRDLSHDFSRDLSYEHLDRSAESHVAGTESEATLVADADDADDVEGELVYSASEQSLAFTNSSLAYTVSEVELVTGWLEGKTPLGLASSRSTQGEVDEAPPPSSVSQKLAFAEDENKERGNWSGKMDFVLSMLGYAVGLGNIWRFPYLCYRNGGGAFLLPYLLMLVLVGIPLFYLEVSLGQFCSKGAAKCWDFAPMFKGVGVAMIVCSTLISIYYNVIIAWAQFYFFASFTNQVPWSDCDNPDWNTKDCSLNWPVVDCEDGVKMLNGTCYHDKQLQGIWNTSMFEKVTGRKRVSPSEEYWTYNVLSLSSGLFAQGSPRWHLTLSLFLAWIVTFLCLIRGIKTTGKVVYFTALFPYVVLIILFFRGVTLGEGVREGISFYIKPRFEKLGSAKVWRDAANQIFYSLGPCWGGIITLSSYNRFHNNALRDTLIVGFGNSLTSLFGGFVIFSYLGYMASKLNVDVDGVVKDGPGLAFIVYPEAVTHLPAPPFWAIAFFFMLILLGLDSQFTTVETVLTGIMDEWPQHRKRKTLIILAICVCLFLVGLPLVTEGGAYLVNLMDTYAGSWSLMLIGLTETLAIAYVYGCDRFFQDMALMYGTQPHIWWKICWMALSPLLIAFILVFAIVDYSPATYGSYTYTAAGEALGWLMVLASALWIPMCALYKLAKEEEGKTFLQRVRLQTLPNKYWGPALVKHRKLVDYVQDFVLDPEGDKKKVAYVNQAFAYSTITLSDRVSMCTREKSMTSMSFDGDMMFTSKVSLETAV</sequence>
<feature type="compositionally biased region" description="Polar residues" evidence="9">
    <location>
        <begin position="13"/>
        <end position="28"/>
    </location>
</feature>
<feature type="transmembrane region" description="Helical" evidence="10">
    <location>
        <begin position="530"/>
        <end position="553"/>
    </location>
</feature>
<dbReference type="PANTHER" id="PTHR11616:SF240">
    <property type="entry name" value="BLOATED TUBULES, ISOFORM B-RELATED"/>
    <property type="match status" value="1"/>
</dbReference>
<evidence type="ECO:0000313" key="12">
    <source>
        <dbReference type="Proteomes" id="UP001283361"/>
    </source>
</evidence>
<organism evidence="11 12">
    <name type="scientific">Elysia crispata</name>
    <name type="common">lettuce slug</name>
    <dbReference type="NCBI Taxonomy" id="231223"/>
    <lineage>
        <taxon>Eukaryota</taxon>
        <taxon>Metazoa</taxon>
        <taxon>Spiralia</taxon>
        <taxon>Lophotrochozoa</taxon>
        <taxon>Mollusca</taxon>
        <taxon>Gastropoda</taxon>
        <taxon>Heterobranchia</taxon>
        <taxon>Euthyneura</taxon>
        <taxon>Panpulmonata</taxon>
        <taxon>Sacoglossa</taxon>
        <taxon>Placobranchoidea</taxon>
        <taxon>Plakobranchidae</taxon>
        <taxon>Elysia</taxon>
    </lineage>
</organism>
<name>A0AAE1DSN0_9GAST</name>
<dbReference type="Pfam" id="PF00209">
    <property type="entry name" value="SNF"/>
    <property type="match status" value="1"/>
</dbReference>
<feature type="binding site" evidence="6">
    <location>
        <position position="238"/>
    </location>
    <ligand>
        <name>Na(+)</name>
        <dbReference type="ChEBI" id="CHEBI:29101"/>
        <label>1</label>
    </ligand>
</feature>
<accession>A0AAE1DSN0</accession>
<keyword evidence="5 10" id="KW-0472">Membrane</keyword>
<evidence type="ECO:0000256" key="6">
    <source>
        <dbReference type="PIRSR" id="PIRSR600175-1"/>
    </source>
</evidence>
<proteinExistence type="inferred from homology"/>
<evidence type="ECO:0000256" key="5">
    <source>
        <dbReference type="ARBA" id="ARBA00023136"/>
    </source>
</evidence>
<keyword evidence="2 8" id="KW-0813">Transport</keyword>
<feature type="transmembrane region" description="Helical" evidence="10">
    <location>
        <begin position="229"/>
        <end position="247"/>
    </location>
</feature>
<feature type="binding site" evidence="6">
    <location>
        <position position="605"/>
    </location>
    <ligand>
        <name>Na(+)</name>
        <dbReference type="ChEBI" id="CHEBI:29101"/>
        <label>1</label>
    </ligand>
</feature>
<evidence type="ECO:0000256" key="3">
    <source>
        <dbReference type="ARBA" id="ARBA00022692"/>
    </source>
</evidence>
<feature type="transmembrane region" description="Helical" evidence="10">
    <location>
        <begin position="702"/>
        <end position="724"/>
    </location>
</feature>
<feature type="transmembrane region" description="Helical" evidence="10">
    <location>
        <begin position="301"/>
        <end position="327"/>
    </location>
</feature>
<dbReference type="PROSITE" id="PS50267">
    <property type="entry name" value="NA_NEUROTRAN_SYMP_3"/>
    <property type="match status" value="1"/>
</dbReference>
<feature type="region of interest" description="Disordered" evidence="9">
    <location>
        <begin position="189"/>
        <end position="209"/>
    </location>
</feature>
<dbReference type="GO" id="GO:0015375">
    <property type="term" value="F:glycine:sodium symporter activity"/>
    <property type="evidence" value="ECO:0007669"/>
    <property type="project" value="TreeGrafter"/>
</dbReference>
<keyword evidence="3 8" id="KW-0812">Transmembrane</keyword>
<feature type="disulfide bond" evidence="7">
    <location>
        <begin position="340"/>
        <end position="350"/>
    </location>
</feature>
<dbReference type="GO" id="GO:0005886">
    <property type="term" value="C:plasma membrane"/>
    <property type="evidence" value="ECO:0007669"/>
    <property type="project" value="TreeGrafter"/>
</dbReference>
<feature type="region of interest" description="Disordered" evidence="9">
    <location>
        <begin position="1"/>
        <end position="59"/>
    </location>
</feature>
<feature type="transmembrane region" description="Helical" evidence="10">
    <location>
        <begin position="660"/>
        <end position="682"/>
    </location>
</feature>
<dbReference type="PROSITE" id="PS00610">
    <property type="entry name" value="NA_NEUROTRAN_SYMP_1"/>
    <property type="match status" value="1"/>
</dbReference>
<dbReference type="InterPro" id="IPR000175">
    <property type="entry name" value="Na/ntran_symport"/>
</dbReference>
<dbReference type="Proteomes" id="UP001283361">
    <property type="component" value="Unassembled WGS sequence"/>
</dbReference>
<dbReference type="PRINTS" id="PR00176">
    <property type="entry name" value="NANEUSMPORT"/>
</dbReference>
<evidence type="ECO:0000256" key="4">
    <source>
        <dbReference type="ARBA" id="ARBA00022989"/>
    </source>
</evidence>
<feature type="binding site" evidence="6">
    <location>
        <position position="536"/>
    </location>
    <ligand>
        <name>Na(+)</name>
        <dbReference type="ChEBI" id="CHEBI:29101"/>
        <label>1</label>
    </ligand>
</feature>
<feature type="transmembrane region" description="Helical" evidence="10">
    <location>
        <begin position="589"/>
        <end position="610"/>
    </location>
</feature>
<evidence type="ECO:0000256" key="10">
    <source>
        <dbReference type="SAM" id="Phobius"/>
    </source>
</evidence>
<dbReference type="GO" id="GO:0046872">
    <property type="term" value="F:metal ion binding"/>
    <property type="evidence" value="ECO:0007669"/>
    <property type="project" value="UniProtKB-KW"/>
</dbReference>
<dbReference type="SUPFAM" id="SSF161070">
    <property type="entry name" value="SNF-like"/>
    <property type="match status" value="1"/>
</dbReference>
<evidence type="ECO:0000256" key="7">
    <source>
        <dbReference type="PIRSR" id="PIRSR600175-2"/>
    </source>
</evidence>
<comment type="subcellular location">
    <subcellularLocation>
        <location evidence="1">Membrane</location>
        <topology evidence="1">Multi-pass membrane protein</topology>
    </subcellularLocation>
</comment>
<keyword evidence="6" id="KW-0479">Metal-binding</keyword>
<dbReference type="EMBL" id="JAWDGP010002684">
    <property type="protein sequence ID" value="KAK3780840.1"/>
    <property type="molecule type" value="Genomic_DNA"/>
</dbReference>
<feature type="transmembrane region" description="Helical" evidence="10">
    <location>
        <begin position="744"/>
        <end position="764"/>
    </location>
</feature>
<reference evidence="11" key="1">
    <citation type="journal article" date="2023" name="G3 (Bethesda)">
        <title>A reference genome for the long-term kleptoplast-retaining sea slug Elysia crispata morphotype clarki.</title>
        <authorList>
            <person name="Eastman K.E."/>
            <person name="Pendleton A.L."/>
            <person name="Shaikh M.A."/>
            <person name="Suttiyut T."/>
            <person name="Ogas R."/>
            <person name="Tomko P."/>
            <person name="Gavelis G."/>
            <person name="Widhalm J.R."/>
            <person name="Wisecaver J.H."/>
        </authorList>
    </citation>
    <scope>NUCLEOTIDE SEQUENCE</scope>
    <source>
        <strain evidence="11">ECLA1</strain>
    </source>
</reference>
<keyword evidence="4 10" id="KW-1133">Transmembrane helix</keyword>
<feature type="binding site" evidence="6">
    <location>
        <position position="235"/>
    </location>
    <ligand>
        <name>Na(+)</name>
        <dbReference type="ChEBI" id="CHEBI:29101"/>
        <label>1</label>
    </ligand>
</feature>
<feature type="transmembrane region" description="Helical" evidence="10">
    <location>
        <begin position="501"/>
        <end position="518"/>
    </location>
</feature>
<feature type="transmembrane region" description="Helical" evidence="10">
    <location>
        <begin position="447"/>
        <end position="464"/>
    </location>
</feature>
<feature type="binding site" evidence="6">
    <location>
        <position position="504"/>
    </location>
    <ligand>
        <name>Na(+)</name>
        <dbReference type="ChEBI" id="CHEBI:29101"/>
        <label>1</label>
    </ligand>
</feature>
<feature type="binding site" evidence="6">
    <location>
        <position position="242"/>
    </location>
    <ligand>
        <name>Na(+)</name>
        <dbReference type="ChEBI" id="CHEBI:29101"/>
        <label>1</label>
    </ligand>
</feature>
<feature type="transmembrane region" description="Helical" evidence="10">
    <location>
        <begin position="259"/>
        <end position="280"/>
    </location>
</feature>
<feature type="binding site" evidence="6">
    <location>
        <position position="237"/>
    </location>
    <ligand>
        <name>Na(+)</name>
        <dbReference type="ChEBI" id="CHEBI:29101"/>
        <label>1</label>
    </ligand>
</feature>
<evidence type="ECO:0000256" key="8">
    <source>
        <dbReference type="RuleBase" id="RU003732"/>
    </source>
</evidence>
<feature type="binding site" evidence="6">
    <location>
        <position position="601"/>
    </location>
    <ligand>
        <name>Na(+)</name>
        <dbReference type="ChEBI" id="CHEBI:29101"/>
        <label>1</label>
    </ligand>
</feature>
<comment type="caution">
    <text evidence="11">The sequence shown here is derived from an EMBL/GenBank/DDBJ whole genome shotgun (WGS) entry which is preliminary data.</text>
</comment>
<dbReference type="InterPro" id="IPR037272">
    <property type="entry name" value="SNS_sf"/>
</dbReference>
<keyword evidence="8" id="KW-0769">Symport</keyword>
<dbReference type="AlphaFoldDB" id="A0AAE1DSN0"/>
<feature type="transmembrane region" description="Helical" evidence="10">
    <location>
        <begin position="420"/>
        <end position="438"/>
    </location>
</feature>
<keyword evidence="12" id="KW-1185">Reference proteome</keyword>
<feature type="transmembrane region" description="Helical" evidence="10">
    <location>
        <begin position="630"/>
        <end position="648"/>
    </location>
</feature>